<evidence type="ECO:0000313" key="2">
    <source>
        <dbReference type="Proteomes" id="UP000276133"/>
    </source>
</evidence>
<proteinExistence type="predicted"/>
<comment type="caution">
    <text evidence="1">The sequence shown here is derived from an EMBL/GenBank/DDBJ whole genome shotgun (WGS) entry which is preliminary data.</text>
</comment>
<reference evidence="1 2" key="1">
    <citation type="journal article" date="2018" name="Sci. Rep.">
        <title>Genomic signatures of local adaptation to the degree of environmental predictability in rotifers.</title>
        <authorList>
            <person name="Franch-Gras L."/>
            <person name="Hahn C."/>
            <person name="Garcia-Roger E.M."/>
            <person name="Carmona M.J."/>
            <person name="Serra M."/>
            <person name="Gomez A."/>
        </authorList>
    </citation>
    <scope>NUCLEOTIDE SEQUENCE [LARGE SCALE GENOMIC DNA]</scope>
    <source>
        <strain evidence="1">HYR1</strain>
    </source>
</reference>
<keyword evidence="2" id="KW-1185">Reference proteome</keyword>
<sequence length="66" mass="7634">MVVTGNHFTVLGSSRRIDSCYANIIEKLMPVTSPLLHPRYLSFSYSVYFYNKTFVLGWVLIDTRNT</sequence>
<gene>
    <name evidence="1" type="ORF">BpHYR1_015478</name>
</gene>
<evidence type="ECO:0000313" key="1">
    <source>
        <dbReference type="EMBL" id="RMZ99425.1"/>
    </source>
</evidence>
<name>A0A3M7PJW7_BRAPC</name>
<dbReference type="AlphaFoldDB" id="A0A3M7PJW7"/>
<protein>
    <submittedName>
        <fullName evidence="1">Uncharacterized protein</fullName>
    </submittedName>
</protein>
<dbReference type="Proteomes" id="UP000276133">
    <property type="component" value="Unassembled WGS sequence"/>
</dbReference>
<accession>A0A3M7PJW7</accession>
<organism evidence="1 2">
    <name type="scientific">Brachionus plicatilis</name>
    <name type="common">Marine rotifer</name>
    <name type="synonym">Brachionus muelleri</name>
    <dbReference type="NCBI Taxonomy" id="10195"/>
    <lineage>
        <taxon>Eukaryota</taxon>
        <taxon>Metazoa</taxon>
        <taxon>Spiralia</taxon>
        <taxon>Gnathifera</taxon>
        <taxon>Rotifera</taxon>
        <taxon>Eurotatoria</taxon>
        <taxon>Monogononta</taxon>
        <taxon>Pseudotrocha</taxon>
        <taxon>Ploima</taxon>
        <taxon>Brachionidae</taxon>
        <taxon>Brachionus</taxon>
    </lineage>
</organism>
<dbReference type="EMBL" id="REGN01010218">
    <property type="protein sequence ID" value="RMZ99425.1"/>
    <property type="molecule type" value="Genomic_DNA"/>
</dbReference>